<dbReference type="PRINTS" id="PR00758">
    <property type="entry name" value="ARSENICPUMP"/>
</dbReference>
<dbReference type="PANTHER" id="PTHR43302:SF5">
    <property type="entry name" value="TRANSPORTER ARSB-RELATED"/>
    <property type="match status" value="1"/>
</dbReference>
<evidence type="ECO:0000256" key="2">
    <source>
        <dbReference type="ARBA" id="ARBA00006433"/>
    </source>
</evidence>
<evidence type="ECO:0000313" key="13">
    <source>
        <dbReference type="Proteomes" id="UP001596540"/>
    </source>
</evidence>
<evidence type="ECO:0000256" key="10">
    <source>
        <dbReference type="SAM" id="Phobius"/>
    </source>
</evidence>
<keyword evidence="4" id="KW-0813">Transport</keyword>
<keyword evidence="6 10" id="KW-0812">Transmembrane</keyword>
<dbReference type="Pfam" id="PF03600">
    <property type="entry name" value="CitMHS"/>
    <property type="match status" value="1"/>
</dbReference>
<comment type="subcellular location">
    <subcellularLocation>
        <location evidence="1">Cell membrane</location>
        <topology evidence="1">Multi-pass membrane protein</topology>
    </subcellularLocation>
</comment>
<evidence type="ECO:0000313" key="12">
    <source>
        <dbReference type="EMBL" id="MFC7331286.1"/>
    </source>
</evidence>
<dbReference type="InterPro" id="IPR004680">
    <property type="entry name" value="Cit_transptr-like_dom"/>
</dbReference>
<name>A0ABW2KPN8_9ACTN</name>
<protein>
    <submittedName>
        <fullName evidence="12">SLC13 family permease</fullName>
    </submittedName>
</protein>
<dbReference type="PANTHER" id="PTHR43302">
    <property type="entry name" value="TRANSPORTER ARSB-RELATED"/>
    <property type="match status" value="1"/>
</dbReference>
<evidence type="ECO:0000256" key="5">
    <source>
        <dbReference type="ARBA" id="ARBA00022475"/>
    </source>
</evidence>
<evidence type="ECO:0000256" key="4">
    <source>
        <dbReference type="ARBA" id="ARBA00022448"/>
    </source>
</evidence>
<feature type="transmembrane region" description="Helical" evidence="10">
    <location>
        <begin position="117"/>
        <end position="137"/>
    </location>
</feature>
<comment type="caution">
    <text evidence="12">The sequence shown here is derived from an EMBL/GenBank/DDBJ whole genome shotgun (WGS) entry which is preliminary data.</text>
</comment>
<dbReference type="Proteomes" id="UP001596540">
    <property type="component" value="Unassembled WGS sequence"/>
</dbReference>
<feature type="transmembrane region" description="Helical" evidence="10">
    <location>
        <begin position="42"/>
        <end position="66"/>
    </location>
</feature>
<keyword evidence="5" id="KW-1003">Cell membrane</keyword>
<feature type="transmembrane region" description="Helical" evidence="10">
    <location>
        <begin position="372"/>
        <end position="394"/>
    </location>
</feature>
<feature type="transmembrane region" description="Helical" evidence="10">
    <location>
        <begin position="297"/>
        <end position="320"/>
    </location>
</feature>
<evidence type="ECO:0000256" key="1">
    <source>
        <dbReference type="ARBA" id="ARBA00004651"/>
    </source>
</evidence>
<evidence type="ECO:0000256" key="6">
    <source>
        <dbReference type="ARBA" id="ARBA00022692"/>
    </source>
</evidence>
<keyword evidence="8 10" id="KW-1133">Transmembrane helix</keyword>
<evidence type="ECO:0000256" key="8">
    <source>
        <dbReference type="ARBA" id="ARBA00022989"/>
    </source>
</evidence>
<feature type="transmembrane region" description="Helical" evidence="10">
    <location>
        <begin position="212"/>
        <end position="245"/>
    </location>
</feature>
<keyword evidence="13" id="KW-1185">Reference proteome</keyword>
<feature type="transmembrane region" description="Helical" evidence="10">
    <location>
        <begin position="332"/>
        <end position="360"/>
    </location>
</feature>
<reference evidence="13" key="1">
    <citation type="journal article" date="2019" name="Int. J. Syst. Evol. Microbiol.">
        <title>The Global Catalogue of Microorganisms (GCM) 10K type strain sequencing project: providing services to taxonomists for standard genome sequencing and annotation.</title>
        <authorList>
            <consortium name="The Broad Institute Genomics Platform"/>
            <consortium name="The Broad Institute Genome Sequencing Center for Infectious Disease"/>
            <person name="Wu L."/>
            <person name="Ma J."/>
        </authorList>
    </citation>
    <scope>NUCLEOTIDE SEQUENCE [LARGE SCALE GENOMIC DNA]</scope>
    <source>
        <strain evidence="13">CGMCC 4.7382</strain>
    </source>
</reference>
<accession>A0ABW2KPN8</accession>
<evidence type="ECO:0000256" key="3">
    <source>
        <dbReference type="ARBA" id="ARBA00009843"/>
    </source>
</evidence>
<evidence type="ECO:0000259" key="11">
    <source>
        <dbReference type="Pfam" id="PF03600"/>
    </source>
</evidence>
<evidence type="ECO:0000256" key="7">
    <source>
        <dbReference type="ARBA" id="ARBA00022849"/>
    </source>
</evidence>
<sequence>MRRIGGLDAVAAGLFALGVLCVLTGALPWADAAETMRRTLPILLFLATVIVLAELVAEAEVFDVLADRMAVLAGGRPAALFALCVLLASVTTITLNLDTTAVLLTPVMLAVARRTGLSPLPLAMTALWLANTASLLLPVSNLTNLLAADRVALSAPRFAALMIGPQLAAITVTAACLWAGYWRGAIHANATGGRYRSPPGHRPRDPVLFRLALATCAVFAAGAVSGVGVAWVSSGCVAVLAGAFLVRRRTALRVRLLPWRLLVLVTGLFLTVQTIAANGLGEILRALLGDGSGPAGVIRAAATGAVAANLFNNLPVYLAAERVLPAGDLDRLLGLLIGVNAGPLALPWASLATLICLGHLRRHGVRVPWARFVLTGAVTATLAVTAATGAFLLVR</sequence>
<proteinExistence type="inferred from homology"/>
<feature type="transmembrane region" description="Helical" evidence="10">
    <location>
        <begin position="78"/>
        <end position="97"/>
    </location>
</feature>
<feature type="transmembrane region" description="Helical" evidence="10">
    <location>
        <begin position="158"/>
        <end position="181"/>
    </location>
</feature>
<dbReference type="EMBL" id="JBHTBH010000018">
    <property type="protein sequence ID" value="MFC7331286.1"/>
    <property type="molecule type" value="Genomic_DNA"/>
</dbReference>
<comment type="similarity">
    <text evidence="3">Belongs to the CitM (TC 2.A.11) transporter family.</text>
</comment>
<gene>
    <name evidence="12" type="ORF">ACFQRF_26445</name>
</gene>
<keyword evidence="7" id="KW-0059">Arsenical resistance</keyword>
<organism evidence="12 13">
    <name type="scientific">Marinactinospora rubrisoli</name>
    <dbReference type="NCBI Taxonomy" id="2715399"/>
    <lineage>
        <taxon>Bacteria</taxon>
        <taxon>Bacillati</taxon>
        <taxon>Actinomycetota</taxon>
        <taxon>Actinomycetes</taxon>
        <taxon>Streptosporangiales</taxon>
        <taxon>Nocardiopsidaceae</taxon>
        <taxon>Marinactinospora</taxon>
    </lineage>
</organism>
<evidence type="ECO:0000256" key="9">
    <source>
        <dbReference type="ARBA" id="ARBA00023136"/>
    </source>
</evidence>
<comment type="similarity">
    <text evidence="2">Belongs to the ArsB family.</text>
</comment>
<feature type="domain" description="Citrate transporter-like" evidence="11">
    <location>
        <begin position="14"/>
        <end position="336"/>
    </location>
</feature>
<dbReference type="InterPro" id="IPR000802">
    <property type="entry name" value="Arsenical_pump_ArsB"/>
</dbReference>
<keyword evidence="9 10" id="KW-0472">Membrane</keyword>
<feature type="transmembrane region" description="Helical" evidence="10">
    <location>
        <begin position="257"/>
        <end position="277"/>
    </location>
</feature>